<feature type="region of interest" description="Disordered" evidence="5">
    <location>
        <begin position="370"/>
        <end position="394"/>
    </location>
</feature>
<comment type="similarity">
    <text evidence="1 4">Belongs to the peptidase A1 family.</text>
</comment>
<protein>
    <submittedName>
        <fullName evidence="8">Acid protease</fullName>
    </submittedName>
</protein>
<name>A0A197JNL5_9FUNG</name>
<feature type="region of interest" description="Disordered" evidence="5">
    <location>
        <begin position="152"/>
        <end position="178"/>
    </location>
</feature>
<feature type="chain" id="PRO_5008276123" evidence="6">
    <location>
        <begin position="24"/>
        <end position="641"/>
    </location>
</feature>
<feature type="compositionally biased region" description="Low complexity" evidence="5">
    <location>
        <begin position="554"/>
        <end position="571"/>
    </location>
</feature>
<reference evidence="8 9" key="1">
    <citation type="submission" date="2016-05" db="EMBL/GenBank/DDBJ databases">
        <title>Genome sequencing reveals origins of a unique bacterial endosymbiosis in the earliest lineages of terrestrial Fungi.</title>
        <authorList>
            <consortium name="DOE Joint Genome Institute"/>
            <person name="Uehling J."/>
            <person name="Gryganskyi A."/>
            <person name="Hameed K."/>
            <person name="Tschaplinski T."/>
            <person name="Misztal P."/>
            <person name="Wu S."/>
            <person name="Desiro A."/>
            <person name="Vande Pol N."/>
            <person name="Du Z.-Y."/>
            <person name="Zienkiewicz A."/>
            <person name="Zienkiewicz K."/>
            <person name="Morin E."/>
            <person name="Tisserant E."/>
            <person name="Splivallo R."/>
            <person name="Hainaut M."/>
            <person name="Henrissat B."/>
            <person name="Ohm R."/>
            <person name="Kuo A."/>
            <person name="Yan J."/>
            <person name="Lipzen A."/>
            <person name="Nolan M."/>
            <person name="Labutti K."/>
            <person name="Barry K."/>
            <person name="Goldstein A."/>
            <person name="Labbe J."/>
            <person name="Schadt C."/>
            <person name="Tuskan G."/>
            <person name="Grigoriev I."/>
            <person name="Martin F."/>
            <person name="Vilgalys R."/>
            <person name="Bonito G."/>
        </authorList>
    </citation>
    <scope>NUCLEOTIDE SEQUENCE [LARGE SCALE GENOMIC DNA]</scope>
    <source>
        <strain evidence="8 9">AG-77</strain>
    </source>
</reference>
<evidence type="ECO:0000313" key="9">
    <source>
        <dbReference type="Proteomes" id="UP000078512"/>
    </source>
</evidence>
<feature type="compositionally biased region" description="Basic and acidic residues" evidence="5">
    <location>
        <begin position="572"/>
        <end position="609"/>
    </location>
</feature>
<dbReference type="GO" id="GO:0006508">
    <property type="term" value="P:proteolysis"/>
    <property type="evidence" value="ECO:0007669"/>
    <property type="project" value="UniProtKB-KW"/>
</dbReference>
<dbReference type="PANTHER" id="PTHR47966">
    <property type="entry name" value="BETA-SITE APP-CLEAVING ENZYME, ISOFORM A-RELATED"/>
    <property type="match status" value="1"/>
</dbReference>
<dbReference type="InterPro" id="IPR021109">
    <property type="entry name" value="Peptidase_aspartic_dom_sf"/>
</dbReference>
<dbReference type="CDD" id="cd05471">
    <property type="entry name" value="pepsin_like"/>
    <property type="match status" value="1"/>
</dbReference>
<evidence type="ECO:0000256" key="3">
    <source>
        <dbReference type="PIRSR" id="PIRSR601461-1"/>
    </source>
</evidence>
<dbReference type="InterPro" id="IPR033121">
    <property type="entry name" value="PEPTIDASE_A1"/>
</dbReference>
<dbReference type="GO" id="GO:0004190">
    <property type="term" value="F:aspartic-type endopeptidase activity"/>
    <property type="evidence" value="ECO:0007669"/>
    <property type="project" value="UniProtKB-KW"/>
</dbReference>
<keyword evidence="6" id="KW-0732">Signal</keyword>
<dbReference type="PROSITE" id="PS00141">
    <property type="entry name" value="ASP_PROTEASE"/>
    <property type="match status" value="2"/>
</dbReference>
<dbReference type="InterPro" id="IPR001969">
    <property type="entry name" value="Aspartic_peptidase_AS"/>
</dbReference>
<evidence type="ECO:0000256" key="6">
    <source>
        <dbReference type="SAM" id="SignalP"/>
    </source>
</evidence>
<organism evidence="8 9">
    <name type="scientific">Linnemannia elongata AG-77</name>
    <dbReference type="NCBI Taxonomy" id="1314771"/>
    <lineage>
        <taxon>Eukaryota</taxon>
        <taxon>Fungi</taxon>
        <taxon>Fungi incertae sedis</taxon>
        <taxon>Mucoromycota</taxon>
        <taxon>Mortierellomycotina</taxon>
        <taxon>Mortierellomycetes</taxon>
        <taxon>Mortierellales</taxon>
        <taxon>Mortierellaceae</taxon>
        <taxon>Linnemannia</taxon>
    </lineage>
</organism>
<feature type="signal peptide" evidence="6">
    <location>
        <begin position="1"/>
        <end position="23"/>
    </location>
</feature>
<feature type="region of interest" description="Disordered" evidence="5">
    <location>
        <begin position="460"/>
        <end position="507"/>
    </location>
</feature>
<dbReference type="PRINTS" id="PR00792">
    <property type="entry name" value="PEPSIN"/>
</dbReference>
<keyword evidence="4 8" id="KW-0645">Protease</keyword>
<dbReference type="PANTHER" id="PTHR47966:SF51">
    <property type="entry name" value="BETA-SITE APP-CLEAVING ENZYME, ISOFORM A-RELATED"/>
    <property type="match status" value="1"/>
</dbReference>
<dbReference type="STRING" id="1314771.A0A197JNL5"/>
<keyword evidence="2 4" id="KW-0064">Aspartyl protease</keyword>
<dbReference type="SUPFAM" id="SSF50630">
    <property type="entry name" value="Acid proteases"/>
    <property type="match status" value="1"/>
</dbReference>
<dbReference type="Pfam" id="PF00026">
    <property type="entry name" value="Asp"/>
    <property type="match status" value="3"/>
</dbReference>
<dbReference type="PROSITE" id="PS51767">
    <property type="entry name" value="PEPTIDASE_A1"/>
    <property type="match status" value="1"/>
</dbReference>
<keyword evidence="9" id="KW-1185">Reference proteome</keyword>
<evidence type="ECO:0000256" key="5">
    <source>
        <dbReference type="SAM" id="MobiDB-lite"/>
    </source>
</evidence>
<feature type="compositionally biased region" description="Low complexity" evidence="5">
    <location>
        <begin position="379"/>
        <end position="388"/>
    </location>
</feature>
<evidence type="ECO:0000256" key="2">
    <source>
        <dbReference type="ARBA" id="ARBA00022750"/>
    </source>
</evidence>
<feature type="active site" evidence="3">
    <location>
        <position position="119"/>
    </location>
</feature>
<dbReference type="EMBL" id="KV442063">
    <property type="protein sequence ID" value="OAQ26847.1"/>
    <property type="molecule type" value="Genomic_DNA"/>
</dbReference>
<feature type="region of interest" description="Disordered" evidence="5">
    <location>
        <begin position="57"/>
        <end position="76"/>
    </location>
</feature>
<evidence type="ECO:0000256" key="1">
    <source>
        <dbReference type="ARBA" id="ARBA00007447"/>
    </source>
</evidence>
<feature type="region of interest" description="Disordered" evidence="5">
    <location>
        <begin position="554"/>
        <end position="641"/>
    </location>
</feature>
<dbReference type="Gene3D" id="2.40.70.10">
    <property type="entry name" value="Acid Proteases"/>
    <property type="match status" value="2"/>
</dbReference>
<accession>A0A197JNL5</accession>
<keyword evidence="4" id="KW-0378">Hydrolase</keyword>
<feature type="active site" evidence="3">
    <location>
        <position position="400"/>
    </location>
</feature>
<dbReference type="AlphaFoldDB" id="A0A197JNL5"/>
<feature type="domain" description="Peptidase A1" evidence="7">
    <location>
        <begin position="101"/>
        <end position="549"/>
    </location>
</feature>
<proteinExistence type="inferred from homology"/>
<sequence length="641" mass="69335">MQLNCGISSALLLVLAHTTIVNADDVIKIPITTQVGLTRPSTIGRWEHTLRKYGLSTDFEPNQRGGPQGRQRGRVIEDADENQEKKVARVPLVDFDFDREYYGTVLVGEPPQSFKIDFDTGSSRFILSSKGCTQCSGTTRYDSSLSTTFRLNSDDTPAPSSINTTSPTSAWPRYSSSKPPHDPNAWHITYGDLSHAEGYLGRDHVTLGASLESTSTTEGEGKKGGRGGLTVQHQELALVTSESANFDEAIDGIMGLAFGALSSSSSSSYSRPSGGTTPSKAVVPTKTVFENMIAQGLVDRGMFSFYLGKSSRDGGGEVLFGGWDPSRIEDGHELVFTNVTKPKYWQINVENVFVSDHRVDYTPVKTVTYLTPKPPSSSLPPTNSSSSSSEKRSNIAGIVDTGTTLMITPFRLANAIHAQIPYARIMGQSWAVPCNLGQTHGGAKVELQIEGRRFAIPFEDMVREPVERPSGLATTDESPSSSSSSGGAHKNDDGEDDEDASEGGKGGKGVGLCFSGVQPSGANFMIIGDVFIKNNYVVFDQEHQRVGIAPLKLADPLSSSSSPSSSSSSPVSEKKEKEKKGKNDLEKKKNSDRKEKKEKEKRGDIRMRMGWEVADSSSEEIGKVEVNVPENGQGHNPYRNQ</sequence>
<evidence type="ECO:0000256" key="4">
    <source>
        <dbReference type="RuleBase" id="RU000454"/>
    </source>
</evidence>
<dbReference type="InterPro" id="IPR034164">
    <property type="entry name" value="Pepsin-like_dom"/>
</dbReference>
<gene>
    <name evidence="8" type="ORF">K457DRAFT_21844</name>
</gene>
<evidence type="ECO:0000259" key="7">
    <source>
        <dbReference type="PROSITE" id="PS51767"/>
    </source>
</evidence>
<evidence type="ECO:0000313" key="8">
    <source>
        <dbReference type="EMBL" id="OAQ26847.1"/>
    </source>
</evidence>
<dbReference type="Proteomes" id="UP000078512">
    <property type="component" value="Unassembled WGS sequence"/>
</dbReference>
<dbReference type="InterPro" id="IPR001461">
    <property type="entry name" value="Aspartic_peptidase_A1"/>
</dbReference>
<dbReference type="OrthoDB" id="2747330at2759"/>